<evidence type="ECO:0000256" key="4">
    <source>
        <dbReference type="ARBA" id="ARBA00022729"/>
    </source>
</evidence>
<dbReference type="PANTHER" id="PTHR11069:SF23">
    <property type="entry name" value="LYSOSOMAL ACID GLUCOSYLCERAMIDASE"/>
    <property type="match status" value="1"/>
</dbReference>
<keyword evidence="6" id="KW-0746">Sphingolipid metabolism</keyword>
<feature type="domain" description="Glycosyl hydrolase family 30 TIM-barrel" evidence="7">
    <location>
        <begin position="84"/>
        <end position="431"/>
    </location>
</feature>
<evidence type="ECO:0000259" key="7">
    <source>
        <dbReference type="Pfam" id="PF02055"/>
    </source>
</evidence>
<dbReference type="EMBL" id="OC877065">
    <property type="protein sequence ID" value="CAD7639751.1"/>
    <property type="molecule type" value="Genomic_DNA"/>
</dbReference>
<dbReference type="Gene3D" id="3.20.20.80">
    <property type="entry name" value="Glycosidases"/>
    <property type="match status" value="1"/>
</dbReference>
<dbReference type="Proteomes" id="UP000759131">
    <property type="component" value="Unassembled WGS sequence"/>
</dbReference>
<dbReference type="EC" id="3.2.1.45" evidence="3 6"/>
<dbReference type="SUPFAM" id="SSF51445">
    <property type="entry name" value="(Trans)glycosidases"/>
    <property type="match status" value="1"/>
</dbReference>
<dbReference type="PRINTS" id="PR00843">
    <property type="entry name" value="GLHYDRLASE30"/>
</dbReference>
<keyword evidence="6" id="KW-0443">Lipid metabolism</keyword>
<dbReference type="PANTHER" id="PTHR11069">
    <property type="entry name" value="GLUCOSYLCERAMIDASE"/>
    <property type="match status" value="1"/>
</dbReference>
<dbReference type="AlphaFoldDB" id="A0A7R9LG41"/>
<evidence type="ECO:0000256" key="2">
    <source>
        <dbReference type="ARBA" id="ARBA00005382"/>
    </source>
</evidence>
<keyword evidence="4" id="KW-0732">Signal</keyword>
<keyword evidence="5 6" id="KW-0378">Hydrolase</keyword>
<evidence type="ECO:0000256" key="3">
    <source>
        <dbReference type="ARBA" id="ARBA00012658"/>
    </source>
</evidence>
<organism evidence="8">
    <name type="scientific">Medioppia subpectinata</name>
    <dbReference type="NCBI Taxonomy" id="1979941"/>
    <lineage>
        <taxon>Eukaryota</taxon>
        <taxon>Metazoa</taxon>
        <taxon>Ecdysozoa</taxon>
        <taxon>Arthropoda</taxon>
        <taxon>Chelicerata</taxon>
        <taxon>Arachnida</taxon>
        <taxon>Acari</taxon>
        <taxon>Acariformes</taxon>
        <taxon>Sarcoptiformes</taxon>
        <taxon>Oribatida</taxon>
        <taxon>Brachypylina</taxon>
        <taxon>Oppioidea</taxon>
        <taxon>Oppiidae</taxon>
        <taxon>Medioppia</taxon>
    </lineage>
</organism>
<dbReference type="InterPro" id="IPR033453">
    <property type="entry name" value="Glyco_hydro_30_TIM-barrel"/>
</dbReference>
<reference evidence="8" key="1">
    <citation type="submission" date="2020-11" db="EMBL/GenBank/DDBJ databases">
        <authorList>
            <person name="Tran Van P."/>
        </authorList>
    </citation>
    <scope>NUCLEOTIDE SEQUENCE</scope>
</reference>
<keyword evidence="6" id="KW-0326">Glycosidase</keyword>
<keyword evidence="9" id="KW-1185">Reference proteome</keyword>
<dbReference type="SUPFAM" id="SSF51011">
    <property type="entry name" value="Glycosyl hydrolase domain"/>
    <property type="match status" value="1"/>
</dbReference>
<protein>
    <recommendedName>
        <fullName evidence="3 6">Glucosylceramidase</fullName>
        <ecNumber evidence="3 6">3.2.1.45</ecNumber>
    </recommendedName>
</protein>
<comment type="catalytic activity">
    <reaction evidence="1">
        <text>a beta-D-glucosyl-(1&lt;-&gt;1')-N-acylsphing-4-enine + H2O = an N-acylsphing-4-enine + D-glucose</text>
        <dbReference type="Rhea" id="RHEA:13269"/>
        <dbReference type="ChEBI" id="CHEBI:4167"/>
        <dbReference type="ChEBI" id="CHEBI:15377"/>
        <dbReference type="ChEBI" id="CHEBI:22801"/>
        <dbReference type="ChEBI" id="CHEBI:52639"/>
        <dbReference type="EC" id="3.2.1.45"/>
    </reaction>
    <physiologicalReaction direction="left-to-right" evidence="1">
        <dbReference type="Rhea" id="RHEA:13270"/>
    </physiologicalReaction>
</comment>
<feature type="non-terminal residue" evidence="8">
    <location>
        <position position="1"/>
    </location>
</feature>
<evidence type="ECO:0000256" key="6">
    <source>
        <dbReference type="RuleBase" id="RU361188"/>
    </source>
</evidence>
<sequence length="456" mass="51544">HSRLPCVHRDYGNGGTVCVCDESHCDDLEAIHRTDKQVVTVYESSRSGHRLDKSVLNFGQKFITKANKSVTINVDKTKPLYQAIIGFGGAFTDAAGINIKSLPQILQKRLIEDYFGETGIEYTLGRIPIGSSDFSTHAYSYDDNYKNDFQLNHFNLTEEDFDLKIPLIKEAKKVSKHNLRLIASPWSAPAWMKTNSELNHGGFLIGQPGGKYYKAFANYLVKFLNAYKAQGIPVWGITIENEPEMPMFFDNILGIKHPFNSMTFTPELYRDFLKLDFGPIMSAAGYGPNVTRVMICDDNRPYISQWAQVIYGDIEAAQYVYGMAFHWYMNSESNVGNLDIVHNQDPSKFILSTEACEMWLGMDHHVHLGSWKLFEKYATDIITVAHYAFTYLGGPNWVNNFVDAPIIVNATAREYYKQPSFYSIAHFSKFLPPGAQRLNHTLAVDGPTDADTLLTT</sequence>
<comment type="similarity">
    <text evidence="2 6">Belongs to the glycosyl hydrolase 30 family.</text>
</comment>
<dbReference type="GO" id="GO:0016020">
    <property type="term" value="C:membrane"/>
    <property type="evidence" value="ECO:0007669"/>
    <property type="project" value="GOC"/>
</dbReference>
<dbReference type="GO" id="GO:0004348">
    <property type="term" value="F:glucosylceramidase activity"/>
    <property type="evidence" value="ECO:0007669"/>
    <property type="project" value="UniProtKB-EC"/>
</dbReference>
<evidence type="ECO:0000256" key="5">
    <source>
        <dbReference type="ARBA" id="ARBA00022801"/>
    </source>
</evidence>
<evidence type="ECO:0000313" key="9">
    <source>
        <dbReference type="Proteomes" id="UP000759131"/>
    </source>
</evidence>
<dbReference type="GO" id="GO:0006680">
    <property type="term" value="P:glucosylceramide catabolic process"/>
    <property type="evidence" value="ECO:0007669"/>
    <property type="project" value="TreeGrafter"/>
</dbReference>
<dbReference type="EMBL" id="CAJPIZ010022490">
    <property type="protein sequence ID" value="CAG2117958.1"/>
    <property type="molecule type" value="Genomic_DNA"/>
</dbReference>
<proteinExistence type="inferred from homology"/>
<dbReference type="InterPro" id="IPR001139">
    <property type="entry name" value="Glyco_hydro_30"/>
</dbReference>
<dbReference type="OrthoDB" id="2160638at2759"/>
<dbReference type="Pfam" id="PF02055">
    <property type="entry name" value="Glyco_hydro_30"/>
    <property type="match status" value="1"/>
</dbReference>
<name>A0A7R9LG41_9ACAR</name>
<gene>
    <name evidence="8" type="ORF">OSB1V03_LOCUS17910</name>
</gene>
<evidence type="ECO:0000313" key="8">
    <source>
        <dbReference type="EMBL" id="CAD7639751.1"/>
    </source>
</evidence>
<evidence type="ECO:0000256" key="1">
    <source>
        <dbReference type="ARBA" id="ARBA00001013"/>
    </source>
</evidence>
<dbReference type="InterPro" id="IPR017853">
    <property type="entry name" value="GH"/>
</dbReference>
<accession>A0A7R9LG41</accession>
<feature type="non-terminal residue" evidence="8">
    <location>
        <position position="456"/>
    </location>
</feature>